<organism evidence="2">
    <name type="scientific">Solanum lycopersicum</name>
    <name type="common">Tomato</name>
    <name type="synonym">Lycopersicon esculentum</name>
    <dbReference type="NCBI Taxonomy" id="4081"/>
    <lineage>
        <taxon>Eukaryota</taxon>
        <taxon>Viridiplantae</taxon>
        <taxon>Streptophyta</taxon>
        <taxon>Embryophyta</taxon>
        <taxon>Tracheophyta</taxon>
        <taxon>Spermatophyta</taxon>
        <taxon>Magnoliopsida</taxon>
        <taxon>eudicotyledons</taxon>
        <taxon>Gunneridae</taxon>
        <taxon>Pentapetalae</taxon>
        <taxon>asterids</taxon>
        <taxon>lamiids</taxon>
        <taxon>Solanales</taxon>
        <taxon>Solanaceae</taxon>
        <taxon>Solanoideae</taxon>
        <taxon>Solaneae</taxon>
        <taxon>Solanum</taxon>
        <taxon>Solanum subgen. Lycopersicon</taxon>
    </lineage>
</organism>
<evidence type="ECO:0000313" key="3">
    <source>
        <dbReference type="Proteomes" id="UP000004994"/>
    </source>
</evidence>
<reference evidence="2" key="1">
    <citation type="journal article" date="2012" name="Nature">
        <title>The tomato genome sequence provides insights into fleshy fruit evolution.</title>
        <authorList>
            <consortium name="Tomato Genome Consortium"/>
        </authorList>
    </citation>
    <scope>NUCLEOTIDE SEQUENCE [LARGE SCALE GENOMIC DNA]</scope>
    <source>
        <strain evidence="2">cv. Heinz 1706</strain>
    </source>
</reference>
<evidence type="ECO:0000256" key="1">
    <source>
        <dbReference type="SAM" id="SignalP"/>
    </source>
</evidence>
<evidence type="ECO:0000313" key="2">
    <source>
        <dbReference type="EnsemblPlants" id="Solyc01g098890.1.1.1"/>
    </source>
</evidence>
<dbReference type="EnsemblPlants" id="Solyc01g098890.1.1">
    <property type="protein sequence ID" value="Solyc01g098890.1.1.1"/>
    <property type="gene ID" value="Solyc01g098890.1"/>
</dbReference>
<sequence>MLARTSIILLLMIFVTIQQGVLGGRGYLMEQDNNNINMEDNAQSPVATTRSISHIIGDDEGGFVAYVNREVPSSPDPLHNR</sequence>
<protein>
    <submittedName>
        <fullName evidence="2">Uncharacterized protein</fullName>
    </submittedName>
</protein>
<reference evidence="2" key="2">
    <citation type="submission" date="2019-01" db="UniProtKB">
        <authorList>
            <consortium name="EnsemblPlants"/>
        </authorList>
    </citation>
    <scope>IDENTIFICATION</scope>
    <source>
        <strain evidence="2">cv. Heinz 1706</strain>
    </source>
</reference>
<dbReference type="Gramene" id="Solyc01g098890.1.1">
    <property type="protein sequence ID" value="Solyc01g098890.1.1.1"/>
    <property type="gene ID" value="Solyc01g098890.1"/>
</dbReference>
<accession>A0A3Q7F7N5</accession>
<dbReference type="PaxDb" id="4081-Solyc01g098890.1.1"/>
<feature type="chain" id="PRO_5018521020" evidence="1">
    <location>
        <begin position="24"/>
        <end position="81"/>
    </location>
</feature>
<keyword evidence="1" id="KW-0732">Signal</keyword>
<dbReference type="AlphaFoldDB" id="A0A3Q7F7N5"/>
<keyword evidence="3" id="KW-1185">Reference proteome</keyword>
<feature type="signal peptide" evidence="1">
    <location>
        <begin position="1"/>
        <end position="23"/>
    </location>
</feature>
<dbReference type="Proteomes" id="UP000004994">
    <property type="component" value="Chromosome 1"/>
</dbReference>
<name>A0A3Q7F7N5_SOLLC</name>
<proteinExistence type="predicted"/>
<dbReference type="InParanoid" id="A0A3Q7F7N5"/>